<evidence type="ECO:0000313" key="3">
    <source>
        <dbReference type="EMBL" id="CAF1652425.1"/>
    </source>
</evidence>
<dbReference type="Gene3D" id="3.10.110.10">
    <property type="entry name" value="Ubiquitin Conjugating Enzyme"/>
    <property type="match status" value="1"/>
</dbReference>
<evidence type="ECO:0000259" key="1">
    <source>
        <dbReference type="PROSITE" id="PS50127"/>
    </source>
</evidence>
<sequence>MDASALLLLRQLRELNRHPVEGISAGLIDESNPYAWNVILVGPSDTFYEGGFFKARLDFPREYPIKPPKMKFVSEIWHPNIEKKRRCMHIYSSERWSPVQSVESILLSVLSMLSDPNCDSAANIDASVMWRDDRPAFKKKVSECVRKTLEDM</sequence>
<dbReference type="Proteomes" id="UP000663877">
    <property type="component" value="Unassembled WGS sequence"/>
</dbReference>
<evidence type="ECO:0000313" key="4">
    <source>
        <dbReference type="Proteomes" id="UP000663832"/>
    </source>
</evidence>
<dbReference type="Pfam" id="PF00179">
    <property type="entry name" value="UQ_con"/>
    <property type="match status" value="1"/>
</dbReference>
<proteinExistence type="predicted"/>
<dbReference type="SMART" id="SM00212">
    <property type="entry name" value="UBCc"/>
    <property type="match status" value="1"/>
</dbReference>
<dbReference type="OrthoDB" id="19692at2759"/>
<dbReference type="PANTHER" id="PTHR24067">
    <property type="entry name" value="UBIQUITIN-CONJUGATING ENZYME E2"/>
    <property type="match status" value="1"/>
</dbReference>
<reference evidence="3" key="1">
    <citation type="submission" date="2021-02" db="EMBL/GenBank/DDBJ databases">
        <authorList>
            <person name="Nowell W R."/>
        </authorList>
    </citation>
    <scope>NUCLEOTIDE SEQUENCE</scope>
</reference>
<dbReference type="InterPro" id="IPR000608">
    <property type="entry name" value="UBC"/>
</dbReference>
<dbReference type="InterPro" id="IPR016135">
    <property type="entry name" value="UBQ-conjugating_enzyme/RWD"/>
</dbReference>
<name>A0A816EZM1_9BILA</name>
<dbReference type="Proteomes" id="UP000663832">
    <property type="component" value="Unassembled WGS sequence"/>
</dbReference>
<dbReference type="PROSITE" id="PS50127">
    <property type="entry name" value="UBC_2"/>
    <property type="match status" value="1"/>
</dbReference>
<comment type="caution">
    <text evidence="3">The sequence shown here is derived from an EMBL/GenBank/DDBJ whole genome shotgun (WGS) entry which is preliminary data.</text>
</comment>
<dbReference type="SUPFAM" id="SSF54495">
    <property type="entry name" value="UBC-like"/>
    <property type="match status" value="1"/>
</dbReference>
<keyword evidence="4" id="KW-1185">Reference proteome</keyword>
<organism evidence="3 4">
    <name type="scientific">Adineta steineri</name>
    <dbReference type="NCBI Taxonomy" id="433720"/>
    <lineage>
        <taxon>Eukaryota</taxon>
        <taxon>Metazoa</taxon>
        <taxon>Spiralia</taxon>
        <taxon>Gnathifera</taxon>
        <taxon>Rotifera</taxon>
        <taxon>Eurotatoria</taxon>
        <taxon>Bdelloidea</taxon>
        <taxon>Adinetida</taxon>
        <taxon>Adinetidae</taxon>
        <taxon>Adineta</taxon>
    </lineage>
</organism>
<dbReference type="EMBL" id="CAJNOM010004087">
    <property type="protein sequence ID" value="CAF1652425.1"/>
    <property type="molecule type" value="Genomic_DNA"/>
</dbReference>
<accession>A0A816EZM1</accession>
<dbReference type="AlphaFoldDB" id="A0A816EZM1"/>
<feature type="domain" description="UBC core" evidence="1">
    <location>
        <begin position="3"/>
        <end position="150"/>
    </location>
</feature>
<protein>
    <recommendedName>
        <fullName evidence="1">UBC core domain-containing protein</fullName>
    </recommendedName>
</protein>
<evidence type="ECO:0000313" key="2">
    <source>
        <dbReference type="EMBL" id="CAF1527571.1"/>
    </source>
</evidence>
<gene>
    <name evidence="2" type="ORF">BJG266_LOCUS44681</name>
    <name evidence="3" type="ORF">QVE165_LOCUS61656</name>
</gene>
<dbReference type="EMBL" id="CAJNOI010003721">
    <property type="protein sequence ID" value="CAF1527571.1"/>
    <property type="molecule type" value="Genomic_DNA"/>
</dbReference>
<dbReference type="InterPro" id="IPR050113">
    <property type="entry name" value="Ub_conjugating_enzyme"/>
</dbReference>